<feature type="chain" id="PRO_5012372758" evidence="2">
    <location>
        <begin position="19"/>
        <end position="750"/>
    </location>
</feature>
<gene>
    <name evidence="3" type="ORF">BCR44DRAFT_54750</name>
</gene>
<feature type="compositionally biased region" description="Basic and acidic residues" evidence="1">
    <location>
        <begin position="26"/>
        <end position="35"/>
    </location>
</feature>
<keyword evidence="2" id="KW-0732">Signal</keyword>
<protein>
    <submittedName>
        <fullName evidence="3">Uncharacterized protein</fullName>
    </submittedName>
</protein>
<feature type="compositionally biased region" description="Low complexity" evidence="1">
    <location>
        <begin position="109"/>
        <end position="120"/>
    </location>
</feature>
<comment type="caution">
    <text evidence="3">The sequence shown here is derived from an EMBL/GenBank/DDBJ whole genome shotgun (WGS) entry which is preliminary data.</text>
</comment>
<evidence type="ECO:0000313" key="3">
    <source>
        <dbReference type="EMBL" id="ORZ30342.1"/>
    </source>
</evidence>
<sequence length="750" mass="79784">MVALVLLVHPLAIAKCSALSTVNPRQDVHSDRDTQHTATVTAPRSDPPPPQPPSPSSSSSSPSPASHLAKRLIWFWPPFPRFRDEDGDPVIVIRRPTPISTTPNRRNRSGTARTTKSSSRTSRRFINGSPTSTRRVGEPTETETERFGDPLEPTETSTSIAARQRERALLPPVDPMDPVDPADPGVGGQDPSIAITESTANARVTANLIAPNRPRPTPTDPARRSRAPLERLEPVLPPTIIPQPTIPSASVPSLVTVTPTFIGVPIGPPPQIPGTRSTTGSNGVGPAPSSSPPLPTPPEPTFQPNTCGNGRCDVGEFCSACPSDCSFQQMVHRPESIEKVSARIFRIGSGEGFVFGLTRNGPGYFGWSWEDLGNYAHRQKGSSGWQGPEARQGVLVPCWAPHIHQFASRSPPPLGSNSTATNSTRAPTTVVLAVVSAGLTSQEPSPLRIFVDHLATAISPTARALVFLDLHNLLSADAHRYRATIRYAVNAGHTIGIRLTAGAPPSLAQLTTALCVYAHLPEWLTASDPSHDTLHDLHAPLCRHPPEHIRPSTQSGWSPILHLTLPLPALFPGLPEEFTAALVALGPQRVRLVHPSFFVQEEVAHQSMADPKLSVAKMVQDLFNLHVGIPGWIIGLDLRAGDKFLQYWDLTKTALDTIKANAEVVSDPVSAIVGGSAAGFPVGSNATLAVTPGGNSSSPLGFPSGALADTGPSLENAARAIAERLPRAIQSVNWQLDSGSAFLVQEAGEA</sequence>
<name>A0A1Y2HBB3_9FUNG</name>
<feature type="compositionally biased region" description="Basic and acidic residues" evidence="1">
    <location>
        <begin position="135"/>
        <end position="149"/>
    </location>
</feature>
<feature type="compositionally biased region" description="Pro residues" evidence="1">
    <location>
        <begin position="289"/>
        <end position="301"/>
    </location>
</feature>
<evidence type="ECO:0000313" key="4">
    <source>
        <dbReference type="Proteomes" id="UP000193411"/>
    </source>
</evidence>
<dbReference type="AlphaFoldDB" id="A0A1Y2HBB3"/>
<feature type="signal peptide" evidence="2">
    <location>
        <begin position="1"/>
        <end position="18"/>
    </location>
</feature>
<feature type="region of interest" description="Disordered" evidence="1">
    <location>
        <begin position="93"/>
        <end position="158"/>
    </location>
</feature>
<accession>A0A1Y2HBB3</accession>
<dbReference type="EMBL" id="MCFL01000087">
    <property type="protein sequence ID" value="ORZ30342.1"/>
    <property type="molecule type" value="Genomic_DNA"/>
</dbReference>
<reference evidence="3 4" key="1">
    <citation type="submission" date="2016-07" db="EMBL/GenBank/DDBJ databases">
        <title>Pervasive Adenine N6-methylation of Active Genes in Fungi.</title>
        <authorList>
            <consortium name="DOE Joint Genome Institute"/>
            <person name="Mondo S.J."/>
            <person name="Dannebaum R.O."/>
            <person name="Kuo R.C."/>
            <person name="Labutti K."/>
            <person name="Haridas S."/>
            <person name="Kuo A."/>
            <person name="Salamov A."/>
            <person name="Ahrendt S.R."/>
            <person name="Lipzen A."/>
            <person name="Sullivan W."/>
            <person name="Andreopoulos W.B."/>
            <person name="Clum A."/>
            <person name="Lindquist E."/>
            <person name="Daum C."/>
            <person name="Ramamoorthy G.K."/>
            <person name="Gryganskyi A."/>
            <person name="Culley D."/>
            <person name="Magnuson J.K."/>
            <person name="James T.Y."/>
            <person name="O'Malley M.A."/>
            <person name="Stajich J.E."/>
            <person name="Spatafora J.W."/>
            <person name="Visel A."/>
            <person name="Grigoriev I.V."/>
        </authorList>
    </citation>
    <scope>NUCLEOTIDE SEQUENCE [LARGE SCALE GENOMIC DNA]</scope>
    <source>
        <strain evidence="3 4">PL171</strain>
    </source>
</reference>
<proteinExistence type="predicted"/>
<evidence type="ECO:0000256" key="1">
    <source>
        <dbReference type="SAM" id="MobiDB-lite"/>
    </source>
</evidence>
<feature type="compositionally biased region" description="Pro residues" evidence="1">
    <location>
        <begin position="45"/>
        <end position="55"/>
    </location>
</feature>
<dbReference type="Proteomes" id="UP000193411">
    <property type="component" value="Unassembled WGS sequence"/>
</dbReference>
<feature type="region of interest" description="Disordered" evidence="1">
    <location>
        <begin position="266"/>
        <end position="302"/>
    </location>
</feature>
<feature type="region of interest" description="Disordered" evidence="1">
    <location>
        <begin position="22"/>
        <end position="64"/>
    </location>
</feature>
<keyword evidence="4" id="KW-1185">Reference proteome</keyword>
<evidence type="ECO:0000256" key="2">
    <source>
        <dbReference type="SAM" id="SignalP"/>
    </source>
</evidence>
<organism evidence="3 4">
    <name type="scientific">Catenaria anguillulae PL171</name>
    <dbReference type="NCBI Taxonomy" id="765915"/>
    <lineage>
        <taxon>Eukaryota</taxon>
        <taxon>Fungi</taxon>
        <taxon>Fungi incertae sedis</taxon>
        <taxon>Blastocladiomycota</taxon>
        <taxon>Blastocladiomycetes</taxon>
        <taxon>Blastocladiales</taxon>
        <taxon>Catenariaceae</taxon>
        <taxon>Catenaria</taxon>
    </lineage>
</organism>